<feature type="compositionally biased region" description="Polar residues" evidence="1">
    <location>
        <begin position="105"/>
        <end position="118"/>
    </location>
</feature>
<feature type="domain" description="Chromo" evidence="2">
    <location>
        <begin position="7"/>
        <end position="61"/>
    </location>
</feature>
<dbReference type="PROSITE" id="PS50013">
    <property type="entry name" value="CHROMO_2"/>
    <property type="match status" value="1"/>
</dbReference>
<reference evidence="3" key="1">
    <citation type="submission" date="2022-08" db="EMBL/GenBank/DDBJ databases">
        <title>A Global Phylogenomic Analysis of the Shiitake Genus Lentinula.</title>
        <authorList>
            <consortium name="DOE Joint Genome Institute"/>
            <person name="Sierra-Patev S."/>
            <person name="Min B."/>
            <person name="Naranjo-Ortiz M."/>
            <person name="Looney B."/>
            <person name="Konkel Z."/>
            <person name="Slot J.C."/>
            <person name="Sakamoto Y."/>
            <person name="Steenwyk J.L."/>
            <person name="Rokas A."/>
            <person name="Carro J."/>
            <person name="Camarero S."/>
            <person name="Ferreira P."/>
            <person name="Molpeceres G."/>
            <person name="Ruiz-Duenas F.J."/>
            <person name="Serrano A."/>
            <person name="Henrissat B."/>
            <person name="Drula E."/>
            <person name="Hughes K.W."/>
            <person name="Mata J.L."/>
            <person name="Ishikawa N.K."/>
            <person name="Vargas-Isla R."/>
            <person name="Ushijima S."/>
            <person name="Smith C.A."/>
            <person name="Ahrendt S."/>
            <person name="Andreopoulos W."/>
            <person name="He G."/>
            <person name="Labutti K."/>
            <person name="Lipzen A."/>
            <person name="Ng V."/>
            <person name="Riley R."/>
            <person name="Sandor L."/>
            <person name="Barry K."/>
            <person name="Martinez A.T."/>
            <person name="Xiao Y."/>
            <person name="Gibbons J.G."/>
            <person name="Terashima K."/>
            <person name="Grigoriev I.V."/>
            <person name="Hibbett D.S."/>
        </authorList>
    </citation>
    <scope>NUCLEOTIDE SEQUENCE</scope>
    <source>
        <strain evidence="3">JLM2183</strain>
    </source>
</reference>
<dbReference type="CDD" id="cd18968">
    <property type="entry name" value="chromodomain"/>
    <property type="match status" value="1"/>
</dbReference>
<evidence type="ECO:0000256" key="1">
    <source>
        <dbReference type="SAM" id="MobiDB-lite"/>
    </source>
</evidence>
<sequence>MSDDEEYIVESIVTAHVKRQGRGKTWEYRVRWKGFTEKDDTWEPVKSFKGSEHFIETFWQRASKTLNGRDIEDLNVFKIGEEFFPIGPPLRKRKSRPAILKDTSPVASSSKQIETPMNNKRPRTPTPTILDEPSPKRSRQSVNPGAVRKPQKEMSVVPASEGEEDNEGETVNGSIISEAPPRFRRRSAENIGQSSLEDNEPQSKANSSVLSHGVRADPLVHLSDDSDGMKGARNPKTRISGKEKATSSKPSTSTPTVRRKPGPGRSSEGFRKSRNTSSLLTSDKGQLKIVKGKFLATEITGRRDEVGKAGEDVPVILDDETPELPLPLPPPTSAELLQLAIRDPKGGEELQAFEEVEEVATAPIPSNGPSSILQRSLSLARESLFPSSSVMSFAFAAFDKRPTIFGPLGSGSDVRPTTNTNETMNTQVVQTRPFSVTLDVTRKLSVILTDLSPNHAPALDKIVRNASGGPPGKFYSGKAALAILDTFRTSGASAKVLPAPNATECEAQDFQTFGERLDNSELFVLMVGIELLVFCSSSATLIAQRLNIPTALLSEPGSLLVERVSISNHSAYANAVLQANE</sequence>
<evidence type="ECO:0000313" key="4">
    <source>
        <dbReference type="Proteomes" id="UP001150266"/>
    </source>
</evidence>
<dbReference type="SUPFAM" id="SSF54160">
    <property type="entry name" value="Chromo domain-like"/>
    <property type="match status" value="1"/>
</dbReference>
<keyword evidence="4" id="KW-1185">Reference proteome</keyword>
<name>A0A9W9AQI5_9AGAR</name>
<dbReference type="InterPro" id="IPR000953">
    <property type="entry name" value="Chromo/chromo_shadow_dom"/>
</dbReference>
<dbReference type="InterPro" id="IPR023780">
    <property type="entry name" value="Chromo_domain"/>
</dbReference>
<dbReference type="GO" id="GO:0006338">
    <property type="term" value="P:chromatin remodeling"/>
    <property type="evidence" value="ECO:0007669"/>
    <property type="project" value="UniProtKB-ARBA"/>
</dbReference>
<dbReference type="SMART" id="SM00298">
    <property type="entry name" value="CHROMO"/>
    <property type="match status" value="1"/>
</dbReference>
<accession>A0A9W9AQI5</accession>
<dbReference type="Pfam" id="PF00385">
    <property type="entry name" value="Chromo"/>
    <property type="match status" value="1"/>
</dbReference>
<dbReference type="AlphaFoldDB" id="A0A9W9AQI5"/>
<evidence type="ECO:0000313" key="3">
    <source>
        <dbReference type="EMBL" id="KAJ4487863.1"/>
    </source>
</evidence>
<dbReference type="OrthoDB" id="2447764at2759"/>
<protein>
    <recommendedName>
        <fullName evidence="2">Chromo domain-containing protein</fullName>
    </recommendedName>
</protein>
<dbReference type="Proteomes" id="UP001150266">
    <property type="component" value="Unassembled WGS sequence"/>
</dbReference>
<dbReference type="Gene3D" id="2.40.50.40">
    <property type="match status" value="1"/>
</dbReference>
<feature type="region of interest" description="Disordered" evidence="1">
    <location>
        <begin position="87"/>
        <end position="281"/>
    </location>
</feature>
<dbReference type="EMBL" id="JAOTPV010000002">
    <property type="protein sequence ID" value="KAJ4487863.1"/>
    <property type="molecule type" value="Genomic_DNA"/>
</dbReference>
<gene>
    <name evidence="3" type="ORF">J3R30DRAFT_3400518</name>
</gene>
<proteinExistence type="predicted"/>
<organism evidence="3 4">
    <name type="scientific">Lentinula aciculospora</name>
    <dbReference type="NCBI Taxonomy" id="153920"/>
    <lineage>
        <taxon>Eukaryota</taxon>
        <taxon>Fungi</taxon>
        <taxon>Dikarya</taxon>
        <taxon>Basidiomycota</taxon>
        <taxon>Agaricomycotina</taxon>
        <taxon>Agaricomycetes</taxon>
        <taxon>Agaricomycetidae</taxon>
        <taxon>Agaricales</taxon>
        <taxon>Marasmiineae</taxon>
        <taxon>Omphalotaceae</taxon>
        <taxon>Lentinula</taxon>
    </lineage>
</organism>
<feature type="compositionally biased region" description="Polar residues" evidence="1">
    <location>
        <begin position="190"/>
        <end position="210"/>
    </location>
</feature>
<evidence type="ECO:0000259" key="2">
    <source>
        <dbReference type="PROSITE" id="PS50013"/>
    </source>
</evidence>
<dbReference type="InterPro" id="IPR016197">
    <property type="entry name" value="Chromo-like_dom_sf"/>
</dbReference>
<feature type="compositionally biased region" description="Low complexity" evidence="1">
    <location>
        <begin position="247"/>
        <end position="256"/>
    </location>
</feature>
<comment type="caution">
    <text evidence="3">The sequence shown here is derived from an EMBL/GenBank/DDBJ whole genome shotgun (WGS) entry which is preliminary data.</text>
</comment>